<sequence>MATKLFLGTLAVLLWCCNTQAENFTVLIAQPRQATYPWSSQSFAPYVLGQVEPTVAFAIEELRENGVLGDNTFHIDTFDTACSYYIALNELLDIYYKDLLKPNVIIGPTCLYATTEVSRLASHWEVPVLTAGAPASGFRYSDFGEYKTVTRMEHTDNKLADVVDSLLVCLKFNSTRVALVYAGEDSDNEVCYYRMQAIRQKLAAEQTAGVVLDRAYSDKSSFEFYLNEVEERARVVITCTPISDLQEMMRAAKNRGMTDGRFVFIAIDPEFEGMYYGTHLWKTGPVGLWPLNRKNNAKDVSKSYRGRKGDRCIWVGNWNNGTMANTEYAEGPDGVSSVVFTGSPVSKMVIPNNGSILDVRQSLTVLVKINGSVNGNGTIFSYDGSGMELRQQDGKGLSARFVRRDGHFLKQVKKDDVLTPDEWNYIGVSYDYRTGIAKLWHDGKEVAGESIGIVDLRTQGDITVGEQFKGRITCLQVYNYAMDDSQIEAAKDACEDRKDEFVDSCDEEELLEAFRSVLAITLRKPATEEFKDFVKKLEDRGVKENHYVTAYHDSMVLFATALNETIAAGANPADLKENGSLILKNMWNRTFQGAGKDNISIDELGDRDTDYTIVEMDKESGNFKPFWDYMGFTKTLKQVNPNQTMDWPGATPPDPEPCGLRGSNGVPPTEDCPSKSLT</sequence>
<dbReference type="GO" id="GO:0016020">
    <property type="term" value="C:membrane"/>
    <property type="evidence" value="ECO:0007669"/>
    <property type="project" value="UniProtKB-SubCell"/>
</dbReference>
<dbReference type="Proteomes" id="UP000001554">
    <property type="component" value="Chromosome 2"/>
</dbReference>
<keyword evidence="3 9" id="KW-0732">Signal</keyword>
<reference evidence="12" key="2">
    <citation type="submission" date="2025-08" db="UniProtKB">
        <authorList>
            <consortium name="RefSeq"/>
        </authorList>
    </citation>
    <scope>IDENTIFICATION</scope>
    <source>
        <strain evidence="12">S238N-H82</strain>
        <tissue evidence="12">Testes</tissue>
    </source>
</reference>
<reference evidence="11" key="1">
    <citation type="journal article" date="2020" name="Nat. Ecol. Evol.">
        <title>Deeply conserved synteny resolves early events in vertebrate evolution.</title>
        <authorList>
            <person name="Simakov O."/>
            <person name="Marletaz F."/>
            <person name="Yue J.X."/>
            <person name="O'Connell B."/>
            <person name="Jenkins J."/>
            <person name="Brandt A."/>
            <person name="Calef R."/>
            <person name="Tung C.H."/>
            <person name="Huang T.K."/>
            <person name="Schmutz J."/>
            <person name="Satoh N."/>
            <person name="Yu J.K."/>
            <person name="Putnam N.H."/>
            <person name="Green R.E."/>
            <person name="Rokhsar D.S."/>
        </authorList>
    </citation>
    <scope>NUCLEOTIDE SEQUENCE [LARGE SCALE GENOMIC DNA]</scope>
    <source>
        <strain evidence="11">S238N-H82</strain>
    </source>
</reference>
<dbReference type="PRINTS" id="PR00255">
    <property type="entry name" value="NATPEPTIDER"/>
</dbReference>
<protein>
    <submittedName>
        <fullName evidence="12">Uncharacterized protein LOC118405741 isoform X4</fullName>
    </submittedName>
</protein>
<name>A0A9J7KJ35_BRAFL</name>
<evidence type="ECO:0000256" key="9">
    <source>
        <dbReference type="SAM" id="SignalP"/>
    </source>
</evidence>
<accession>A0A9J7KJ35</accession>
<dbReference type="RefSeq" id="XP_035661378.1">
    <property type="nucleotide sequence ID" value="XM_035805485.1"/>
</dbReference>
<evidence type="ECO:0000256" key="1">
    <source>
        <dbReference type="ARBA" id="ARBA00004479"/>
    </source>
</evidence>
<evidence type="ECO:0000256" key="3">
    <source>
        <dbReference type="ARBA" id="ARBA00022729"/>
    </source>
</evidence>
<evidence type="ECO:0000256" key="7">
    <source>
        <dbReference type="ARBA" id="ARBA00023180"/>
    </source>
</evidence>
<evidence type="ECO:0000256" key="6">
    <source>
        <dbReference type="ARBA" id="ARBA00023170"/>
    </source>
</evidence>
<dbReference type="SUPFAM" id="SSF53822">
    <property type="entry name" value="Periplasmic binding protein-like I"/>
    <property type="match status" value="2"/>
</dbReference>
<evidence type="ECO:0000259" key="10">
    <source>
        <dbReference type="Pfam" id="PF01094"/>
    </source>
</evidence>
<dbReference type="InterPro" id="IPR013320">
    <property type="entry name" value="ConA-like_dom_sf"/>
</dbReference>
<dbReference type="AlphaFoldDB" id="A0A9J7KJ35"/>
<dbReference type="InterPro" id="IPR001170">
    <property type="entry name" value="ANPR/GUC"/>
</dbReference>
<keyword evidence="2" id="KW-0812">Transmembrane</keyword>
<dbReference type="PANTHER" id="PTHR47635:SF2">
    <property type="entry name" value="LAMG-LIKE JELLYROLL FOLD DOMAIN-CONTAINING PROTEIN"/>
    <property type="match status" value="1"/>
</dbReference>
<evidence type="ECO:0000256" key="8">
    <source>
        <dbReference type="SAM" id="MobiDB-lite"/>
    </source>
</evidence>
<evidence type="ECO:0000313" key="12">
    <source>
        <dbReference type="RefSeq" id="XP_035661378.1"/>
    </source>
</evidence>
<feature type="domain" description="Receptor ligand binding region" evidence="10">
    <location>
        <begin position="51"/>
        <end position="618"/>
    </location>
</feature>
<keyword evidence="5" id="KW-0472">Membrane</keyword>
<evidence type="ECO:0000256" key="4">
    <source>
        <dbReference type="ARBA" id="ARBA00022989"/>
    </source>
</evidence>
<keyword evidence="11" id="KW-1185">Reference proteome</keyword>
<dbReference type="SUPFAM" id="SSF49899">
    <property type="entry name" value="Concanavalin A-like lectins/glucanases"/>
    <property type="match status" value="1"/>
</dbReference>
<keyword evidence="7" id="KW-0325">Glycoprotein</keyword>
<dbReference type="Pfam" id="PF01094">
    <property type="entry name" value="ANF_receptor"/>
    <property type="match status" value="1"/>
</dbReference>
<keyword evidence="4" id="KW-1133">Transmembrane helix</keyword>
<evidence type="ECO:0000313" key="11">
    <source>
        <dbReference type="Proteomes" id="UP000001554"/>
    </source>
</evidence>
<dbReference type="PANTHER" id="PTHR47635">
    <property type="entry name" value="CUB DOMAIN-CONTAINING PROTEIN"/>
    <property type="match status" value="1"/>
</dbReference>
<dbReference type="InterPro" id="IPR028082">
    <property type="entry name" value="Peripla_BP_I"/>
</dbReference>
<gene>
    <name evidence="12" type="primary">LOC118405741</name>
</gene>
<comment type="subcellular location">
    <subcellularLocation>
        <location evidence="1">Membrane</location>
        <topology evidence="1">Single-pass type I membrane protein</topology>
    </subcellularLocation>
</comment>
<evidence type="ECO:0000256" key="2">
    <source>
        <dbReference type="ARBA" id="ARBA00022692"/>
    </source>
</evidence>
<feature type="signal peptide" evidence="9">
    <location>
        <begin position="1"/>
        <end position="21"/>
    </location>
</feature>
<evidence type="ECO:0000256" key="5">
    <source>
        <dbReference type="ARBA" id="ARBA00023136"/>
    </source>
</evidence>
<dbReference type="GeneID" id="118405741"/>
<dbReference type="Gene3D" id="3.40.50.2300">
    <property type="match status" value="3"/>
</dbReference>
<keyword evidence="6" id="KW-0675">Receptor</keyword>
<feature type="chain" id="PRO_5039938427" evidence="9">
    <location>
        <begin position="22"/>
        <end position="678"/>
    </location>
</feature>
<organism evidence="11 12">
    <name type="scientific">Branchiostoma floridae</name>
    <name type="common">Florida lancelet</name>
    <name type="synonym">Amphioxus</name>
    <dbReference type="NCBI Taxonomy" id="7739"/>
    <lineage>
        <taxon>Eukaryota</taxon>
        <taxon>Metazoa</taxon>
        <taxon>Chordata</taxon>
        <taxon>Cephalochordata</taxon>
        <taxon>Leptocardii</taxon>
        <taxon>Amphioxiformes</taxon>
        <taxon>Branchiostomatidae</taxon>
        <taxon>Branchiostoma</taxon>
    </lineage>
</organism>
<dbReference type="InterPro" id="IPR001828">
    <property type="entry name" value="ANF_lig-bd_rcpt"/>
</dbReference>
<proteinExistence type="predicted"/>
<dbReference type="Gene3D" id="2.60.120.200">
    <property type="match status" value="1"/>
</dbReference>
<feature type="region of interest" description="Disordered" evidence="8">
    <location>
        <begin position="640"/>
        <end position="678"/>
    </location>
</feature>